<dbReference type="EMBL" id="CACRSN010000005">
    <property type="protein sequence ID" value="VYS80504.1"/>
    <property type="molecule type" value="Genomic_DNA"/>
</dbReference>
<gene>
    <name evidence="1" type="ORF">BBLFYP81_00409</name>
</gene>
<sequence>MQRINLFPNPVFAGPLTNISRWGGANGMVRDNALHVTGHNGGYGFNVAVPFNVPLVLSMRVDASEDNVAGVMLIQTTDKPDVNNMVFSRRLKRGISDVLCRFTIPSHGFRFEVNPNGIRDVAVSNVLIERADTYDPAVGGGGFRASSRGIRCRSHRSVRRAGNVR</sequence>
<protein>
    <submittedName>
        <fullName evidence="1">Uncharacterized protein</fullName>
    </submittedName>
</protein>
<dbReference type="AlphaFoldDB" id="A0A6N2RIN9"/>
<name>A0A6N2RIN9_BIFBR</name>
<accession>A0A6N2RIN9</accession>
<organism evidence="1">
    <name type="scientific">Bifidobacterium breve</name>
    <dbReference type="NCBI Taxonomy" id="1685"/>
    <lineage>
        <taxon>Bacteria</taxon>
        <taxon>Bacillati</taxon>
        <taxon>Actinomycetota</taxon>
        <taxon>Actinomycetes</taxon>
        <taxon>Bifidobacteriales</taxon>
        <taxon>Bifidobacteriaceae</taxon>
        <taxon>Bifidobacterium</taxon>
    </lineage>
</organism>
<reference evidence="1" key="1">
    <citation type="submission" date="2019-11" db="EMBL/GenBank/DDBJ databases">
        <authorList>
            <person name="Feng L."/>
        </authorList>
    </citation>
    <scope>NUCLEOTIDE SEQUENCE</scope>
    <source>
        <strain evidence="1">BbreveLFYP81</strain>
    </source>
</reference>
<evidence type="ECO:0000313" key="1">
    <source>
        <dbReference type="EMBL" id="VYS80504.1"/>
    </source>
</evidence>
<proteinExistence type="predicted"/>